<dbReference type="InterPro" id="IPR003593">
    <property type="entry name" value="AAA+_ATPase"/>
</dbReference>
<dbReference type="InterPro" id="IPR017871">
    <property type="entry name" value="ABC_transporter-like_CS"/>
</dbReference>
<feature type="domain" description="ABC transporter" evidence="4">
    <location>
        <begin position="4"/>
        <end position="234"/>
    </location>
</feature>
<dbReference type="eggNOG" id="COG3842">
    <property type="taxonomic scope" value="Bacteria"/>
</dbReference>
<dbReference type="InterPro" id="IPR012340">
    <property type="entry name" value="NA-bd_OB-fold"/>
</dbReference>
<evidence type="ECO:0000313" key="6">
    <source>
        <dbReference type="Proteomes" id="UP000028640"/>
    </source>
</evidence>
<gene>
    <name evidence="5" type="ORF">GEAM_3021</name>
</gene>
<sequence length="381" mass="42894">MSRIRLENICKQFEGSMAVNNLSLEIADGEFLVLVGPSGCGKSTLLRLLAGLENVSSGRILLDGEDITALEPRERNFSMIFQNYALFPHMTVEQNITFGMRMRNEPKSQHRARVDRVAALLQLEPLLERKPGKLSGGQRQRVAMARAIVRDPKLFLMDEPLSNLDARLRTEVRDGIMTLHKQLKTSTVYVTHDQMEAMTMADRIAVLDKGHLQQIGAPETLYAQPANLFVAGFIGTPSMNIFKLPCQQGVLQFGDHAIALPESEHAHGLNEVYLGIRPEHLSDQPNEERTLALSVTLNHRELLGAEYLCHADTGYGHIRYLLKNQNVKNLRRIQAEGESTLVIPQPGDRVTLYFSLHDLHLFSGQNQQNLHQEIQHAFHYA</sequence>
<dbReference type="SMART" id="SM00382">
    <property type="entry name" value="AAA"/>
    <property type="match status" value="1"/>
</dbReference>
<dbReference type="GO" id="GO:0140359">
    <property type="term" value="F:ABC-type transporter activity"/>
    <property type="evidence" value="ECO:0007669"/>
    <property type="project" value="InterPro"/>
</dbReference>
<organism evidence="5 6">
    <name type="scientific">Ewingella americana (strain ATCC 33852 / DSM 4580 / CCUG 14506 / JCM 5911 / LMG 7869 / NCTC 12157 / CDC 1468-78)</name>
    <dbReference type="NCBI Taxonomy" id="910964"/>
    <lineage>
        <taxon>Bacteria</taxon>
        <taxon>Pseudomonadati</taxon>
        <taxon>Pseudomonadota</taxon>
        <taxon>Gammaproteobacteria</taxon>
        <taxon>Enterobacterales</taxon>
        <taxon>Yersiniaceae</taxon>
        <taxon>Ewingella</taxon>
    </lineage>
</organism>
<keyword evidence="1" id="KW-0813">Transport</keyword>
<dbReference type="PANTHER" id="PTHR43875:SF1">
    <property type="entry name" value="OSMOPROTECTIVE COMPOUNDS UPTAKE ATP-BINDING PROTEIN GGTA"/>
    <property type="match status" value="1"/>
</dbReference>
<dbReference type="Gene3D" id="3.40.50.300">
    <property type="entry name" value="P-loop containing nucleotide triphosphate hydrolases"/>
    <property type="match status" value="1"/>
</dbReference>
<dbReference type="InterPro" id="IPR047641">
    <property type="entry name" value="ABC_transpr_MalK/UgpC-like"/>
</dbReference>
<dbReference type="GO" id="GO:0055052">
    <property type="term" value="C:ATP-binding cassette (ABC) transporter complex, substrate-binding subunit-containing"/>
    <property type="evidence" value="ECO:0007669"/>
    <property type="project" value="TreeGrafter"/>
</dbReference>
<accession>A0A085G669</accession>
<dbReference type="EMBL" id="JMPJ01000065">
    <property type="protein sequence ID" value="KFC79214.1"/>
    <property type="molecule type" value="Genomic_DNA"/>
</dbReference>
<comment type="caution">
    <text evidence="5">The sequence shown here is derived from an EMBL/GenBank/DDBJ whole genome shotgun (WGS) entry which is preliminary data.</text>
</comment>
<dbReference type="GO" id="GO:0005524">
    <property type="term" value="F:ATP binding"/>
    <property type="evidence" value="ECO:0007669"/>
    <property type="project" value="UniProtKB-KW"/>
</dbReference>
<dbReference type="EC" id="3.6.3.-" evidence="5"/>
<evidence type="ECO:0000259" key="4">
    <source>
        <dbReference type="PROSITE" id="PS50893"/>
    </source>
</evidence>
<name>A0A085G669_EWIA3</name>
<keyword evidence="6" id="KW-1185">Reference proteome</keyword>
<dbReference type="InterPro" id="IPR027417">
    <property type="entry name" value="P-loop_NTPase"/>
</dbReference>
<dbReference type="InterPro" id="IPR003439">
    <property type="entry name" value="ABC_transporter-like_ATP-bd"/>
</dbReference>
<dbReference type="Gene3D" id="2.40.50.100">
    <property type="match status" value="1"/>
</dbReference>
<dbReference type="SUPFAM" id="SSF52540">
    <property type="entry name" value="P-loop containing nucleoside triphosphate hydrolases"/>
    <property type="match status" value="1"/>
</dbReference>
<evidence type="ECO:0000256" key="3">
    <source>
        <dbReference type="ARBA" id="ARBA00022840"/>
    </source>
</evidence>
<evidence type="ECO:0000313" key="5">
    <source>
        <dbReference type="EMBL" id="KFC79214.1"/>
    </source>
</evidence>
<dbReference type="RefSeq" id="WP_172468441.1">
    <property type="nucleotide sequence ID" value="NZ_JMPJ01000065.1"/>
</dbReference>
<protein>
    <submittedName>
        <fullName evidence="5">Putative ATP-binding component of an ABC superfamily sugar transporter</fullName>
        <ecNumber evidence="5">3.6.1.15</ecNumber>
        <ecNumber evidence="5">3.6.1.3</ecNumber>
        <ecNumber evidence="5">3.6.3.-</ecNumber>
    </submittedName>
</protein>
<dbReference type="FunFam" id="3.40.50.300:FF:000042">
    <property type="entry name" value="Maltose/maltodextrin ABC transporter, ATP-binding protein"/>
    <property type="match status" value="1"/>
</dbReference>
<dbReference type="Gene3D" id="2.40.50.140">
    <property type="entry name" value="Nucleic acid-binding proteins"/>
    <property type="match status" value="1"/>
</dbReference>
<keyword evidence="2" id="KW-0547">Nucleotide-binding</keyword>
<dbReference type="Pfam" id="PF17912">
    <property type="entry name" value="OB_MalK"/>
    <property type="match status" value="1"/>
</dbReference>
<dbReference type="GeneID" id="78381647"/>
<proteinExistence type="predicted"/>
<dbReference type="EC" id="3.6.1.15" evidence="5"/>
<keyword evidence="5" id="KW-0762">Sugar transport</keyword>
<dbReference type="GO" id="GO:0016887">
    <property type="term" value="F:ATP hydrolysis activity"/>
    <property type="evidence" value="ECO:0007669"/>
    <property type="project" value="InterPro"/>
</dbReference>
<dbReference type="Pfam" id="PF00005">
    <property type="entry name" value="ABC_tran"/>
    <property type="match status" value="1"/>
</dbReference>
<dbReference type="InterPro" id="IPR015855">
    <property type="entry name" value="ABC_transpr_MalK-like"/>
</dbReference>
<evidence type="ECO:0000256" key="2">
    <source>
        <dbReference type="ARBA" id="ARBA00022741"/>
    </source>
</evidence>
<dbReference type="PROSITE" id="PS00211">
    <property type="entry name" value="ABC_TRANSPORTER_1"/>
    <property type="match status" value="1"/>
</dbReference>
<keyword evidence="3 5" id="KW-0067">ATP-binding</keyword>
<dbReference type="EC" id="3.6.1.3" evidence="5"/>
<dbReference type="CDD" id="cd03301">
    <property type="entry name" value="ABC_MalK_N"/>
    <property type="match status" value="1"/>
</dbReference>
<dbReference type="InterPro" id="IPR008995">
    <property type="entry name" value="Mo/tungstate-bd_C_term_dom"/>
</dbReference>
<dbReference type="STRING" id="910964.GEAM_3021"/>
<dbReference type="SUPFAM" id="SSF50331">
    <property type="entry name" value="MOP-like"/>
    <property type="match status" value="1"/>
</dbReference>
<keyword evidence="5" id="KW-0378">Hydrolase</keyword>
<dbReference type="AlphaFoldDB" id="A0A085G669"/>
<dbReference type="PROSITE" id="PS50893">
    <property type="entry name" value="ABC_TRANSPORTER_2"/>
    <property type="match status" value="1"/>
</dbReference>
<dbReference type="Proteomes" id="UP000028640">
    <property type="component" value="Unassembled WGS sequence"/>
</dbReference>
<dbReference type="InterPro" id="IPR040582">
    <property type="entry name" value="OB_MalK-like"/>
</dbReference>
<reference evidence="5 6" key="1">
    <citation type="submission" date="2014-05" db="EMBL/GenBank/DDBJ databases">
        <title>ATOL: Assembling a taxonomically balanced genome-scale reconstruction of the evolutionary history of the Enterobacteriaceae.</title>
        <authorList>
            <person name="Plunkett G.III."/>
            <person name="Neeno-Eckwall E.C."/>
            <person name="Glasner J.D."/>
            <person name="Perna N.T."/>
        </authorList>
    </citation>
    <scope>NUCLEOTIDE SEQUENCE [LARGE SCALE GENOMIC DNA]</scope>
    <source>
        <strain evidence="5 6">ATCC 33852</strain>
    </source>
</reference>
<dbReference type="GO" id="GO:0008643">
    <property type="term" value="P:carbohydrate transport"/>
    <property type="evidence" value="ECO:0007669"/>
    <property type="project" value="InterPro"/>
</dbReference>
<evidence type="ECO:0000256" key="1">
    <source>
        <dbReference type="ARBA" id="ARBA00022448"/>
    </source>
</evidence>
<dbReference type="PANTHER" id="PTHR43875">
    <property type="entry name" value="MALTODEXTRIN IMPORT ATP-BINDING PROTEIN MSMX"/>
    <property type="match status" value="1"/>
</dbReference>